<evidence type="ECO:0000256" key="1">
    <source>
        <dbReference type="ARBA" id="ARBA00005094"/>
    </source>
</evidence>
<evidence type="ECO:0000256" key="9">
    <source>
        <dbReference type="HAMAP-Rule" id="MF_00183"/>
    </source>
</evidence>
<evidence type="ECO:0000313" key="13">
    <source>
        <dbReference type="EMBL" id="MBG6121867.1"/>
    </source>
</evidence>
<feature type="binding site" evidence="9">
    <location>
        <position position="232"/>
    </location>
    <ligand>
        <name>1-deoxy-D-xylulose 5-phosphate</name>
        <dbReference type="ChEBI" id="CHEBI:57792"/>
    </ligand>
</feature>
<keyword evidence="9" id="KW-0460">Magnesium</keyword>
<dbReference type="SUPFAM" id="SSF69055">
    <property type="entry name" value="1-deoxy-D-xylulose-5-phosphate reductoisomerase, C-terminal domain"/>
    <property type="match status" value="1"/>
</dbReference>
<organism evidence="13 14">
    <name type="scientific">Corynebacterium aquatimens</name>
    <dbReference type="NCBI Taxonomy" id="1190508"/>
    <lineage>
        <taxon>Bacteria</taxon>
        <taxon>Bacillati</taxon>
        <taxon>Actinomycetota</taxon>
        <taxon>Actinomycetes</taxon>
        <taxon>Mycobacteriales</taxon>
        <taxon>Corynebacteriaceae</taxon>
        <taxon>Corynebacterium</taxon>
    </lineage>
</organism>
<feature type="binding site" evidence="9">
    <location>
        <position position="166"/>
    </location>
    <ligand>
        <name>Mn(2+)</name>
        <dbReference type="ChEBI" id="CHEBI:29035"/>
    </ligand>
</feature>
<dbReference type="EC" id="1.1.1.267" evidence="9"/>
<feature type="binding site" evidence="9">
    <location>
        <position position="231"/>
    </location>
    <ligand>
        <name>1-deoxy-D-xylulose 5-phosphate</name>
        <dbReference type="ChEBI" id="CHEBI:57792"/>
    </ligand>
</feature>
<keyword evidence="5 9" id="KW-0560">Oxidoreductase</keyword>
<feature type="binding site" evidence="9">
    <location>
        <position position="29"/>
    </location>
    <ligand>
        <name>NADPH</name>
        <dbReference type="ChEBI" id="CHEBI:57783"/>
    </ligand>
</feature>
<comment type="caution">
    <text evidence="9">Lacks conserved residue(s) required for the propagation of feature annotation.</text>
</comment>
<comment type="catalytic activity">
    <reaction evidence="8">
        <text>2-C-methyl-D-erythritol 4-phosphate + NADP(+) = 1-deoxy-D-xylulose 5-phosphate + NADPH + H(+)</text>
        <dbReference type="Rhea" id="RHEA:13717"/>
        <dbReference type="ChEBI" id="CHEBI:15378"/>
        <dbReference type="ChEBI" id="CHEBI:57783"/>
        <dbReference type="ChEBI" id="CHEBI:57792"/>
        <dbReference type="ChEBI" id="CHEBI:58262"/>
        <dbReference type="ChEBI" id="CHEBI:58349"/>
        <dbReference type="EC" id="1.1.1.267"/>
    </reaction>
    <physiologicalReaction direction="right-to-left" evidence="8">
        <dbReference type="Rhea" id="RHEA:13719"/>
    </physiologicalReaction>
</comment>
<dbReference type="Gene3D" id="3.40.50.720">
    <property type="entry name" value="NAD(P)-binding Rossmann-like Domain"/>
    <property type="match status" value="1"/>
</dbReference>
<dbReference type="InterPro" id="IPR003821">
    <property type="entry name" value="DXP_reductoisomerase"/>
</dbReference>
<feature type="binding site" evidence="9">
    <location>
        <position position="235"/>
    </location>
    <ligand>
        <name>Mn(2+)</name>
        <dbReference type="ChEBI" id="CHEBI:29035"/>
    </ligand>
</feature>
<accession>A0A931E0Z4</accession>
<feature type="binding site" evidence="9">
    <location>
        <position position="138"/>
    </location>
    <ligand>
        <name>NADPH</name>
        <dbReference type="ChEBI" id="CHEBI:57783"/>
    </ligand>
</feature>
<dbReference type="HAMAP" id="MF_00183">
    <property type="entry name" value="DXP_reductoisom"/>
    <property type="match status" value="1"/>
</dbReference>
<keyword evidence="14" id="KW-1185">Reference proteome</keyword>
<protein>
    <recommendedName>
        <fullName evidence="9">1-deoxy-D-xylulose 5-phosphate reductoisomerase</fullName>
        <shortName evidence="9">DXP reductoisomerase</shortName>
        <ecNumber evidence="9">1.1.1.267</ecNumber>
    </recommendedName>
    <alternativeName>
        <fullName evidence="9">1-deoxyxylulose-5-phosphate reductoisomerase</fullName>
    </alternativeName>
    <alternativeName>
        <fullName evidence="9">2-C-methyl-D-erythritol 4-phosphate synthase</fullName>
    </alternativeName>
</protein>
<feature type="binding site" evidence="9">
    <location>
        <position position="213"/>
    </location>
    <ligand>
        <name>1-deoxy-D-xylulose 5-phosphate</name>
        <dbReference type="ChEBI" id="CHEBI:57792"/>
    </ligand>
</feature>
<dbReference type="InterPro" id="IPR013512">
    <property type="entry name" value="DXP_reductoisomerase_N"/>
</dbReference>
<keyword evidence="7 9" id="KW-0414">Isoprene biosynthesis</keyword>
<feature type="binding site" evidence="9">
    <location>
        <position position="27"/>
    </location>
    <ligand>
        <name>NADPH</name>
        <dbReference type="ChEBI" id="CHEBI:57783"/>
    </ligand>
</feature>
<dbReference type="InterPro" id="IPR036291">
    <property type="entry name" value="NAD(P)-bd_dom_sf"/>
</dbReference>
<comment type="similarity">
    <text evidence="2 9">Belongs to the DXR family.</text>
</comment>
<feature type="binding site" evidence="9">
    <location>
        <position position="190"/>
    </location>
    <ligand>
        <name>1-deoxy-D-xylulose 5-phosphate</name>
        <dbReference type="ChEBI" id="CHEBI:57792"/>
    </ligand>
</feature>
<dbReference type="InterPro" id="IPR013644">
    <property type="entry name" value="DXP_reductoisomerase_C"/>
</dbReference>
<feature type="binding site" evidence="9">
    <location>
        <position position="165"/>
    </location>
    <ligand>
        <name>1-deoxy-D-xylulose 5-phosphate</name>
        <dbReference type="ChEBI" id="CHEBI:57792"/>
    </ligand>
</feature>
<feature type="binding site" evidence="9">
    <location>
        <position position="235"/>
    </location>
    <ligand>
        <name>1-deoxy-D-xylulose 5-phosphate</name>
        <dbReference type="ChEBI" id="CHEBI:57792"/>
    </ligand>
</feature>
<dbReference type="InterPro" id="IPR026877">
    <property type="entry name" value="DXPR_C"/>
</dbReference>
<name>A0A931E0Z4_9CORY</name>
<feature type="binding site" evidence="9">
    <location>
        <position position="166"/>
    </location>
    <ligand>
        <name>1-deoxy-D-xylulose 5-phosphate</name>
        <dbReference type="ChEBI" id="CHEBI:57792"/>
    </ligand>
</feature>
<comment type="pathway">
    <text evidence="1 9">Isoprenoid biosynthesis; isopentenyl diphosphate biosynthesis via DXP pathway; isopentenyl diphosphate from 1-deoxy-D-xylulose 5-phosphate: step 1/6.</text>
</comment>
<dbReference type="NCBIfam" id="TIGR00243">
    <property type="entry name" value="Dxr"/>
    <property type="match status" value="1"/>
</dbReference>
<comment type="cofactor">
    <cofactor evidence="9">
        <name>Mg(2+)</name>
        <dbReference type="ChEBI" id="CHEBI:18420"/>
    </cofactor>
    <cofactor evidence="9">
        <name>Mn(2+)</name>
        <dbReference type="ChEBI" id="CHEBI:29035"/>
    </cofactor>
</comment>
<dbReference type="Pfam" id="PF13288">
    <property type="entry name" value="DXPR_C"/>
    <property type="match status" value="1"/>
</dbReference>
<evidence type="ECO:0000256" key="3">
    <source>
        <dbReference type="ARBA" id="ARBA00022723"/>
    </source>
</evidence>
<evidence type="ECO:0000256" key="4">
    <source>
        <dbReference type="ARBA" id="ARBA00022857"/>
    </source>
</evidence>
<feature type="domain" description="1-deoxy-D-xylulose 5-phosphate reductoisomerase C-terminal" evidence="11">
    <location>
        <begin position="160"/>
        <end position="243"/>
    </location>
</feature>
<feature type="binding site" evidence="9">
    <location>
        <position position="219"/>
    </location>
    <ligand>
        <name>NADPH</name>
        <dbReference type="ChEBI" id="CHEBI:57783"/>
    </ligand>
</feature>
<dbReference type="FunFam" id="3.40.50.720:FF:000045">
    <property type="entry name" value="1-deoxy-D-xylulose 5-phosphate reductoisomerase"/>
    <property type="match status" value="1"/>
</dbReference>
<evidence type="ECO:0000259" key="11">
    <source>
        <dbReference type="Pfam" id="PF08436"/>
    </source>
</evidence>
<dbReference type="Pfam" id="PF02670">
    <property type="entry name" value="DXP_reductoisom"/>
    <property type="match status" value="1"/>
</dbReference>
<evidence type="ECO:0000259" key="10">
    <source>
        <dbReference type="Pfam" id="PF02670"/>
    </source>
</evidence>
<dbReference type="SUPFAM" id="SSF55347">
    <property type="entry name" value="Glyceraldehyde-3-phosphate dehydrogenase-like, C-terminal domain"/>
    <property type="match status" value="1"/>
</dbReference>
<dbReference type="GO" id="GO:0051484">
    <property type="term" value="P:isopentenyl diphosphate biosynthetic process, methylerythritol 4-phosphate pathway involved in terpenoid biosynthetic process"/>
    <property type="evidence" value="ECO:0007669"/>
    <property type="project" value="UniProtKB-ARBA"/>
</dbReference>
<proteinExistence type="inferred from homology"/>
<dbReference type="SUPFAM" id="SSF51735">
    <property type="entry name" value="NAD(P)-binding Rossmann-fold domains"/>
    <property type="match status" value="1"/>
</dbReference>
<keyword evidence="3 9" id="KW-0479">Metal-binding</keyword>
<evidence type="ECO:0000256" key="8">
    <source>
        <dbReference type="ARBA" id="ARBA00048543"/>
    </source>
</evidence>
<evidence type="ECO:0000256" key="5">
    <source>
        <dbReference type="ARBA" id="ARBA00023002"/>
    </source>
</evidence>
<feature type="binding site" evidence="9">
    <location>
        <position position="26"/>
    </location>
    <ligand>
        <name>NADPH</name>
        <dbReference type="ChEBI" id="CHEBI:57783"/>
    </ligand>
</feature>
<comment type="function">
    <text evidence="9">Catalyzes the NADPH-dependent rearrangement and reduction of 1-deoxy-D-xylulose-5-phosphate (DXP) to 2-C-methyl-D-erythritol 4-phosphate (MEP).</text>
</comment>
<feature type="binding site" evidence="9">
    <location>
        <position position="52"/>
    </location>
    <ligand>
        <name>NADPH</name>
        <dbReference type="ChEBI" id="CHEBI:57783"/>
    </ligand>
</feature>
<evidence type="ECO:0000256" key="2">
    <source>
        <dbReference type="ARBA" id="ARBA00006825"/>
    </source>
</evidence>
<reference evidence="13" key="1">
    <citation type="submission" date="2020-11" db="EMBL/GenBank/DDBJ databases">
        <title>Sequencing the genomes of 1000 actinobacteria strains.</title>
        <authorList>
            <person name="Klenk H.-P."/>
        </authorList>
    </citation>
    <scope>NUCLEOTIDE SEQUENCE</scope>
    <source>
        <strain evidence="13">DSM 45632</strain>
    </source>
</reference>
<sequence>MNGVNDARDAQNAGAGRRRVLVLGSTGSIGTQALEVMADNPDQFEVIGIAAAGSDPQAIIAQARELNLSPGAVAVAKPDAAETIAHALGGPVIAGEDSAAQLVREHEADVVLNALVGSLGLASTLATLDTGAMLALANKESLVAGGDVVLAKARATGTEIVPVDSEHSAMAQCLRAGRREEISRFILTASGGPFRGQTREQMWDVTPDQAAKHPTWNMGQMNTLNSATLVNKGLELIEATYLFGISPDIIDVAVHPQSIIHSMITFCDGATIAQASPPSMKMPIAHALAWPRRVAHAQHALDFSGSFASEWTFESLNDENFPAVSLARAAVRAGGTMPAVYNAANEEAAAAFLSGRIHFPQIVDVVAEVLNGADEYATVVGTFEEVVAVEKRARARAHEVLGVLT</sequence>
<dbReference type="GO" id="GO:0030145">
    <property type="term" value="F:manganese ion binding"/>
    <property type="evidence" value="ECO:0007669"/>
    <property type="project" value="TreeGrafter"/>
</dbReference>
<dbReference type="Pfam" id="PF08436">
    <property type="entry name" value="DXP_redisom_C"/>
    <property type="match status" value="1"/>
</dbReference>
<dbReference type="InterPro" id="IPR036169">
    <property type="entry name" value="DXPR_C_sf"/>
</dbReference>
<evidence type="ECO:0000313" key="14">
    <source>
        <dbReference type="Proteomes" id="UP000658613"/>
    </source>
</evidence>
<keyword evidence="4 9" id="KW-0521">NADP</keyword>
<dbReference type="RefSeq" id="WP_290178780.1">
    <property type="nucleotide sequence ID" value="NZ_JADOUE010000001.1"/>
</dbReference>
<dbReference type="PANTHER" id="PTHR30525">
    <property type="entry name" value="1-DEOXY-D-XYLULOSE 5-PHOSPHATE REDUCTOISOMERASE"/>
    <property type="match status" value="1"/>
</dbReference>
<dbReference type="Gene3D" id="1.10.1740.10">
    <property type="match status" value="1"/>
</dbReference>
<dbReference type="PIRSF" id="PIRSF006205">
    <property type="entry name" value="Dxp_reductismrs"/>
    <property type="match status" value="1"/>
</dbReference>
<evidence type="ECO:0000256" key="7">
    <source>
        <dbReference type="ARBA" id="ARBA00023229"/>
    </source>
</evidence>
<feature type="binding site" evidence="9">
    <location>
        <position position="140"/>
    </location>
    <ligand>
        <name>NADPH</name>
        <dbReference type="ChEBI" id="CHEBI:57783"/>
    </ligand>
</feature>
<gene>
    <name evidence="9" type="primary">dxr</name>
    <name evidence="13" type="ORF">IW254_000836</name>
</gene>
<dbReference type="GO" id="GO:0030604">
    <property type="term" value="F:1-deoxy-D-xylulose-5-phosphate reductoisomerase activity"/>
    <property type="evidence" value="ECO:0007669"/>
    <property type="project" value="UniProtKB-UniRule"/>
</dbReference>
<keyword evidence="6 9" id="KW-0464">Manganese</keyword>
<feature type="domain" description="1-deoxy-D-xylulose 5-phosphate reductoisomerase N-terminal" evidence="10">
    <location>
        <begin position="20"/>
        <end position="146"/>
    </location>
</feature>
<evidence type="ECO:0000256" key="6">
    <source>
        <dbReference type="ARBA" id="ARBA00023211"/>
    </source>
</evidence>
<evidence type="ECO:0000259" key="12">
    <source>
        <dbReference type="Pfam" id="PF13288"/>
    </source>
</evidence>
<dbReference type="PANTHER" id="PTHR30525:SF0">
    <property type="entry name" value="1-DEOXY-D-XYLULOSE 5-PHOSPHATE REDUCTOISOMERASE, CHLOROPLASTIC"/>
    <property type="match status" value="1"/>
</dbReference>
<feature type="binding site" evidence="9">
    <location>
        <position position="164"/>
    </location>
    <ligand>
        <name>Mn(2+)</name>
        <dbReference type="ChEBI" id="CHEBI:29035"/>
    </ligand>
</feature>
<dbReference type="GO" id="GO:0070402">
    <property type="term" value="F:NADPH binding"/>
    <property type="evidence" value="ECO:0007669"/>
    <property type="project" value="InterPro"/>
</dbReference>
<dbReference type="EMBL" id="JADOUE010000001">
    <property type="protein sequence ID" value="MBG6121867.1"/>
    <property type="molecule type" value="Genomic_DNA"/>
</dbReference>
<dbReference type="Proteomes" id="UP000658613">
    <property type="component" value="Unassembled WGS sequence"/>
</dbReference>
<dbReference type="AlphaFoldDB" id="A0A931E0Z4"/>
<feature type="domain" description="DXP reductoisomerase C-terminal" evidence="12">
    <location>
        <begin position="276"/>
        <end position="395"/>
    </location>
</feature>
<feature type="binding site" evidence="9">
    <location>
        <position position="226"/>
    </location>
    <ligand>
        <name>1-deoxy-D-xylulose 5-phosphate</name>
        <dbReference type="ChEBI" id="CHEBI:57792"/>
    </ligand>
</feature>
<feature type="binding site" evidence="9">
    <location>
        <position position="28"/>
    </location>
    <ligand>
        <name>NADPH</name>
        <dbReference type="ChEBI" id="CHEBI:57783"/>
    </ligand>
</feature>
<feature type="binding site" evidence="9">
    <location>
        <position position="139"/>
    </location>
    <ligand>
        <name>1-deoxy-D-xylulose 5-phosphate</name>
        <dbReference type="ChEBI" id="CHEBI:57792"/>
    </ligand>
</feature>
<comment type="caution">
    <text evidence="13">The sequence shown here is derived from an EMBL/GenBank/DDBJ whole genome shotgun (WGS) entry which is preliminary data.</text>
</comment>